<feature type="transmembrane region" description="Helical" evidence="1">
    <location>
        <begin position="242"/>
        <end position="260"/>
    </location>
</feature>
<feature type="transmembrane region" description="Helical" evidence="1">
    <location>
        <begin position="429"/>
        <end position="452"/>
    </location>
</feature>
<evidence type="ECO:0000256" key="1">
    <source>
        <dbReference type="SAM" id="Phobius"/>
    </source>
</evidence>
<reference evidence="2 3" key="1">
    <citation type="submission" date="2019-12" db="EMBL/GenBank/DDBJ databases">
        <title>Chromosome-level assembly of the Caenorhabditis remanei genome.</title>
        <authorList>
            <person name="Teterina A.A."/>
            <person name="Willis J.H."/>
            <person name="Phillips P.C."/>
        </authorList>
    </citation>
    <scope>NUCLEOTIDE SEQUENCE [LARGE SCALE GENOMIC DNA]</scope>
    <source>
        <strain evidence="2 3">PX506</strain>
        <tissue evidence="2">Whole organism</tissue>
    </source>
</reference>
<name>A0A6A5GG87_CAERE</name>
<feature type="transmembrane region" description="Helical" evidence="1">
    <location>
        <begin position="266"/>
        <end position="284"/>
    </location>
</feature>
<evidence type="ECO:0000313" key="3">
    <source>
        <dbReference type="Proteomes" id="UP000483820"/>
    </source>
</evidence>
<feature type="transmembrane region" description="Helical" evidence="1">
    <location>
        <begin position="464"/>
        <end position="486"/>
    </location>
</feature>
<dbReference type="EMBL" id="WUAV01000005">
    <property type="protein sequence ID" value="KAF1753591.1"/>
    <property type="molecule type" value="Genomic_DNA"/>
</dbReference>
<feature type="transmembrane region" description="Helical" evidence="1">
    <location>
        <begin position="73"/>
        <end position="95"/>
    </location>
</feature>
<keyword evidence="1" id="KW-0812">Transmembrane</keyword>
<dbReference type="GeneID" id="9819496"/>
<dbReference type="SUPFAM" id="SSF81321">
    <property type="entry name" value="Family A G protein-coupled receptor-like"/>
    <property type="match status" value="2"/>
</dbReference>
<feature type="transmembrane region" description="Helical" evidence="1">
    <location>
        <begin position="492"/>
        <end position="517"/>
    </location>
</feature>
<dbReference type="KEGG" id="crq:GCK72_020148"/>
<feature type="transmembrane region" description="Helical" evidence="1">
    <location>
        <begin position="203"/>
        <end position="221"/>
    </location>
</feature>
<dbReference type="CTD" id="9819496"/>
<dbReference type="PANTHER" id="PTHR23021:SF19">
    <property type="entry name" value="SERPENTINE RECEPTOR, CLASS T"/>
    <property type="match status" value="1"/>
</dbReference>
<accession>A0A6A5GG87</accession>
<gene>
    <name evidence="2" type="ORF">GCK72_020148</name>
</gene>
<dbReference type="Proteomes" id="UP000483820">
    <property type="component" value="Chromosome V"/>
</dbReference>
<keyword evidence="1" id="KW-0472">Membrane</keyword>
<evidence type="ECO:0000313" key="2">
    <source>
        <dbReference type="EMBL" id="KAF1753591.1"/>
    </source>
</evidence>
<feature type="transmembrane region" description="Helical" evidence="1">
    <location>
        <begin position="330"/>
        <end position="355"/>
    </location>
</feature>
<keyword evidence="1" id="KW-1133">Transmembrane helix</keyword>
<dbReference type="PANTHER" id="PTHR23021">
    <property type="entry name" value="SERPENTINE RECEPTOR, CLASS T"/>
    <property type="match status" value="1"/>
</dbReference>
<dbReference type="RefSeq" id="XP_053582324.1">
    <property type="nucleotide sequence ID" value="XM_053733411.1"/>
</dbReference>
<feature type="transmembrane region" description="Helical" evidence="1">
    <location>
        <begin position="296"/>
        <end position="318"/>
    </location>
</feature>
<protein>
    <recommendedName>
        <fullName evidence="4">Serpentine Receptor, class T</fullName>
    </recommendedName>
</protein>
<dbReference type="InterPro" id="IPR019425">
    <property type="entry name" value="7TM_GPCR_serpentine_rcpt_Srt"/>
</dbReference>
<feature type="transmembrane region" description="Helical" evidence="1">
    <location>
        <begin position="38"/>
        <end position="61"/>
    </location>
</feature>
<feature type="transmembrane region" description="Helical" evidence="1">
    <location>
        <begin position="107"/>
        <end position="132"/>
    </location>
</feature>
<dbReference type="AlphaFoldDB" id="A0A6A5GG87"/>
<proteinExistence type="predicted"/>
<evidence type="ECO:0008006" key="4">
    <source>
        <dbReference type="Google" id="ProtNLM"/>
    </source>
</evidence>
<feature type="transmembrane region" description="Helical" evidence="1">
    <location>
        <begin position="376"/>
        <end position="399"/>
    </location>
</feature>
<comment type="caution">
    <text evidence="2">The sequence shown here is derived from an EMBL/GenBank/DDBJ whole genome shotgun (WGS) entry which is preliminary data.</text>
</comment>
<sequence>MSALQMSMYHVFTNSFTLWPDAYECPKNLTTVKTARPVLGSFFLFFGVLFISLYIPCFLAIVKKKSRAPVYQIMFALAIFDILSLLVNSVGTGIFDILGISFCHYPLIIFCLGATAGGSWMAGCLACVMLAIERCVEINPKFPLEILFRKRVFPIVRIVMIGYTLYAMLFVKGLTFSLDFSCWFFDPLIGKDPLLYHSYPHTYNNFAVGISTTVLYIYISYRLIFKFGYSTSMWLYKTKRQILFQAITLCIFHTAAAFIYEYMQFIEVTPVIIILLYIPCFIAITRVKTLTPAYQLMLTIAVLDMISLTYNSLVVGFLDLQGTHFCQYPMLIYLNGAFATCVWMTDCLACILLAIERCVEVNSQLFFSFLFGKRTFSVVMALTYLYGLYSFIFTIPAIYTSEYSCYLFDPLLGKDPNLYHNFSHAANNVLVALSTTFLYFYLCSYLIFKFGYSTSMWLYKSKRQIILQGVVLCFFHAAAAILYLYMQFFYTPLWFIIVGQVVWQMSSGCLSIVYLTLNRTIRNSVIKMVIPKSIRTKFGWHIGVEEHIALEATVETTGGVTVVNAGGFAVKFDNFLY</sequence>
<organism evidence="2 3">
    <name type="scientific">Caenorhabditis remanei</name>
    <name type="common">Caenorhabditis vulgaris</name>
    <dbReference type="NCBI Taxonomy" id="31234"/>
    <lineage>
        <taxon>Eukaryota</taxon>
        <taxon>Metazoa</taxon>
        <taxon>Ecdysozoa</taxon>
        <taxon>Nematoda</taxon>
        <taxon>Chromadorea</taxon>
        <taxon>Rhabditida</taxon>
        <taxon>Rhabditina</taxon>
        <taxon>Rhabditomorpha</taxon>
        <taxon>Rhabditoidea</taxon>
        <taxon>Rhabditidae</taxon>
        <taxon>Peloderinae</taxon>
        <taxon>Caenorhabditis</taxon>
    </lineage>
</organism>
<dbReference type="Pfam" id="PF10321">
    <property type="entry name" value="7TM_GPCR_Srt"/>
    <property type="match status" value="1"/>
</dbReference>
<feature type="transmembrane region" description="Helical" evidence="1">
    <location>
        <begin position="152"/>
        <end position="171"/>
    </location>
</feature>